<proteinExistence type="predicted"/>
<sequence length="158" mass="17159">MLGRTPWRVLQVLWTSVIPMVLTIFLVLGLLFRPSPTFRDHEYTVSAKIIVASVALVALTFVPSYAYSILAANNFNVEVVKAHATRWRPADPQFAREYKSRLVIRGLIVKQHRVVEASKSAEGAVVAEGGVNTGPTGTFAVHTGTATTTNPGLEGVTK</sequence>
<organism evidence="1 2">
    <name type="scientific">Dermacentor silvarum</name>
    <name type="common">Tick</name>
    <dbReference type="NCBI Taxonomy" id="543639"/>
    <lineage>
        <taxon>Eukaryota</taxon>
        <taxon>Metazoa</taxon>
        <taxon>Ecdysozoa</taxon>
        <taxon>Arthropoda</taxon>
        <taxon>Chelicerata</taxon>
        <taxon>Arachnida</taxon>
        <taxon>Acari</taxon>
        <taxon>Parasitiformes</taxon>
        <taxon>Ixodida</taxon>
        <taxon>Ixodoidea</taxon>
        <taxon>Ixodidae</taxon>
        <taxon>Rhipicephalinae</taxon>
        <taxon>Dermacentor</taxon>
    </lineage>
</organism>
<keyword evidence="2" id="KW-1185">Reference proteome</keyword>
<dbReference type="Proteomes" id="UP000821865">
    <property type="component" value="Chromosome 10"/>
</dbReference>
<name>A0ACB8DRA5_DERSI</name>
<accession>A0ACB8DRA5</accession>
<evidence type="ECO:0000313" key="1">
    <source>
        <dbReference type="EMBL" id="KAH7975119.1"/>
    </source>
</evidence>
<evidence type="ECO:0000313" key="2">
    <source>
        <dbReference type="Proteomes" id="UP000821865"/>
    </source>
</evidence>
<comment type="caution">
    <text evidence="1">The sequence shown here is derived from an EMBL/GenBank/DDBJ whole genome shotgun (WGS) entry which is preliminary data.</text>
</comment>
<gene>
    <name evidence="1" type="ORF">HPB49_024002</name>
</gene>
<reference evidence="1" key="1">
    <citation type="submission" date="2020-05" db="EMBL/GenBank/DDBJ databases">
        <title>Large-scale comparative analyses of tick genomes elucidate their genetic diversity and vector capacities.</title>
        <authorList>
            <person name="Jia N."/>
            <person name="Wang J."/>
            <person name="Shi W."/>
            <person name="Du L."/>
            <person name="Sun Y."/>
            <person name="Zhan W."/>
            <person name="Jiang J."/>
            <person name="Wang Q."/>
            <person name="Zhang B."/>
            <person name="Ji P."/>
            <person name="Sakyi L.B."/>
            <person name="Cui X."/>
            <person name="Yuan T."/>
            <person name="Jiang B."/>
            <person name="Yang W."/>
            <person name="Lam T.T.-Y."/>
            <person name="Chang Q."/>
            <person name="Ding S."/>
            <person name="Wang X."/>
            <person name="Zhu J."/>
            <person name="Ruan X."/>
            <person name="Zhao L."/>
            <person name="Wei J."/>
            <person name="Que T."/>
            <person name="Du C."/>
            <person name="Cheng J."/>
            <person name="Dai P."/>
            <person name="Han X."/>
            <person name="Huang E."/>
            <person name="Gao Y."/>
            <person name="Liu J."/>
            <person name="Shao H."/>
            <person name="Ye R."/>
            <person name="Li L."/>
            <person name="Wei W."/>
            <person name="Wang X."/>
            <person name="Wang C."/>
            <person name="Yang T."/>
            <person name="Huo Q."/>
            <person name="Li W."/>
            <person name="Guo W."/>
            <person name="Chen H."/>
            <person name="Zhou L."/>
            <person name="Ni X."/>
            <person name="Tian J."/>
            <person name="Zhou Y."/>
            <person name="Sheng Y."/>
            <person name="Liu T."/>
            <person name="Pan Y."/>
            <person name="Xia L."/>
            <person name="Li J."/>
            <person name="Zhao F."/>
            <person name="Cao W."/>
        </authorList>
    </citation>
    <scope>NUCLEOTIDE SEQUENCE</scope>
    <source>
        <strain evidence="1">Dsil-2018</strain>
    </source>
</reference>
<protein>
    <submittedName>
        <fullName evidence="1">Uncharacterized protein</fullName>
    </submittedName>
</protein>
<dbReference type="EMBL" id="CM023479">
    <property type="protein sequence ID" value="KAH7975119.1"/>
    <property type="molecule type" value="Genomic_DNA"/>
</dbReference>